<feature type="domain" description="Carbohydrate kinase PfkB" evidence="11">
    <location>
        <begin position="12"/>
        <end position="263"/>
    </location>
</feature>
<dbReference type="InterPro" id="IPR011611">
    <property type="entry name" value="PfkB_dom"/>
</dbReference>
<dbReference type="AlphaFoldDB" id="A0A1W4XFT0"/>
<sequence length="277" mass="30836">MHWILKAPNVITIFGAVGNDENKRLLENALSAEQINFIFKCNNGYQTARCAVLITDHNRSLCTDLGASKLLDINDLYEEKVWIAVNSANVFYMSGFFFQVSPRIINALAQHAFKSDKTFIVNVGAAFLTEKYTEEFKELLKLTDIVICNEEEIIALNKSLLNETKPTVINSIIAIQKLAFDKKDERIIIVTRGSKSVLVCNTKGKVDEVLVPKVHGIRDTNAAGDALAGGFITQFVKGKSMKECVNCGIWAARQIVQNVGCTFNKNMQFDDYIVGSK</sequence>
<dbReference type="PRINTS" id="PR00989">
    <property type="entry name" value="ADENOKINASE"/>
</dbReference>
<dbReference type="Proteomes" id="UP000192223">
    <property type="component" value="Unplaced"/>
</dbReference>
<comment type="subcellular location">
    <subcellularLocation>
        <location evidence="10">Nucleus</location>
    </subcellularLocation>
</comment>
<dbReference type="InterPro" id="IPR002173">
    <property type="entry name" value="Carboh/pur_kinase_PfkB_CS"/>
</dbReference>
<dbReference type="InterPro" id="IPR001805">
    <property type="entry name" value="Adenokinase"/>
</dbReference>
<name>A0A1W4XFT0_AGRPL</name>
<evidence type="ECO:0000256" key="2">
    <source>
        <dbReference type="ARBA" id="ARBA00010688"/>
    </source>
</evidence>
<dbReference type="PROSITE" id="PS00584">
    <property type="entry name" value="PFKB_KINASES_2"/>
    <property type="match status" value="1"/>
</dbReference>
<keyword evidence="10" id="KW-0539">Nucleus</keyword>
<evidence type="ECO:0000256" key="3">
    <source>
        <dbReference type="ARBA" id="ARBA00012119"/>
    </source>
</evidence>
<dbReference type="GO" id="GO:0005829">
    <property type="term" value="C:cytosol"/>
    <property type="evidence" value="ECO:0007669"/>
    <property type="project" value="TreeGrafter"/>
</dbReference>
<comment type="catalytic activity">
    <reaction evidence="10">
        <text>adenosine + ATP = AMP + ADP + H(+)</text>
        <dbReference type="Rhea" id="RHEA:20824"/>
        <dbReference type="ChEBI" id="CHEBI:15378"/>
        <dbReference type="ChEBI" id="CHEBI:16335"/>
        <dbReference type="ChEBI" id="CHEBI:30616"/>
        <dbReference type="ChEBI" id="CHEBI:456215"/>
        <dbReference type="ChEBI" id="CHEBI:456216"/>
        <dbReference type="EC" id="2.7.1.20"/>
    </reaction>
</comment>
<evidence type="ECO:0000256" key="10">
    <source>
        <dbReference type="RuleBase" id="RU368116"/>
    </source>
</evidence>
<evidence type="ECO:0000256" key="7">
    <source>
        <dbReference type="ARBA" id="ARBA00022777"/>
    </source>
</evidence>
<comment type="pathway">
    <text evidence="1 10">Purine metabolism; AMP biosynthesis via salvage pathway; AMP from adenosine: step 1/1.</text>
</comment>
<keyword evidence="8 10" id="KW-0067">ATP-binding</keyword>
<evidence type="ECO:0000256" key="4">
    <source>
        <dbReference type="ARBA" id="ARBA00022679"/>
    </source>
</evidence>
<dbReference type="PANTHER" id="PTHR45769:SF3">
    <property type="entry name" value="ADENOSINE KINASE"/>
    <property type="match status" value="1"/>
</dbReference>
<dbReference type="GO" id="GO:0005524">
    <property type="term" value="F:ATP binding"/>
    <property type="evidence" value="ECO:0007669"/>
    <property type="project" value="UniProtKB-UniRule"/>
</dbReference>
<dbReference type="KEGG" id="apln:108741078"/>
<keyword evidence="12" id="KW-1185">Reference proteome</keyword>
<gene>
    <name evidence="13" type="primary">LOC108741078</name>
</gene>
<dbReference type="GO" id="GO:0006166">
    <property type="term" value="P:purine ribonucleoside salvage"/>
    <property type="evidence" value="ECO:0007669"/>
    <property type="project" value="UniProtKB-KW"/>
</dbReference>
<dbReference type="UniPathway" id="UPA00588">
    <property type="reaction ID" value="UER00659"/>
</dbReference>
<accession>A0A1W4XFT0</accession>
<organism evidence="12 13">
    <name type="scientific">Agrilus planipennis</name>
    <name type="common">Emerald ash borer</name>
    <name type="synonym">Agrilus marcopoli</name>
    <dbReference type="NCBI Taxonomy" id="224129"/>
    <lineage>
        <taxon>Eukaryota</taxon>
        <taxon>Metazoa</taxon>
        <taxon>Ecdysozoa</taxon>
        <taxon>Arthropoda</taxon>
        <taxon>Hexapoda</taxon>
        <taxon>Insecta</taxon>
        <taxon>Pterygota</taxon>
        <taxon>Neoptera</taxon>
        <taxon>Endopterygota</taxon>
        <taxon>Coleoptera</taxon>
        <taxon>Polyphaga</taxon>
        <taxon>Elateriformia</taxon>
        <taxon>Buprestoidea</taxon>
        <taxon>Buprestidae</taxon>
        <taxon>Agrilinae</taxon>
        <taxon>Agrilus</taxon>
    </lineage>
</organism>
<feature type="active site" description="Proton acceptor" evidence="9">
    <location>
        <position position="225"/>
    </location>
</feature>
<evidence type="ECO:0000256" key="1">
    <source>
        <dbReference type="ARBA" id="ARBA00004801"/>
    </source>
</evidence>
<keyword evidence="6 10" id="KW-0547">Nucleotide-binding</keyword>
<comment type="function">
    <text evidence="10">ATP dependent phosphorylation of adenosine and other related nucleoside analogs to monophosphate derivatives.</text>
</comment>
<dbReference type="SUPFAM" id="SSF53613">
    <property type="entry name" value="Ribokinase-like"/>
    <property type="match status" value="1"/>
</dbReference>
<dbReference type="OrthoDB" id="432447at2759"/>
<dbReference type="CDD" id="cd01168">
    <property type="entry name" value="adenosine_kinase"/>
    <property type="match status" value="1"/>
</dbReference>
<comment type="cofactor">
    <cofactor evidence="10">
        <name>Mg(2+)</name>
        <dbReference type="ChEBI" id="CHEBI:18420"/>
    </cofactor>
    <text evidence="10">Binds 3 Mg(2+) ions per subunit.</text>
</comment>
<evidence type="ECO:0000256" key="8">
    <source>
        <dbReference type="ARBA" id="ARBA00022840"/>
    </source>
</evidence>
<dbReference type="GeneID" id="108741078"/>
<keyword evidence="10" id="KW-0460">Magnesium</keyword>
<dbReference type="PANTHER" id="PTHR45769">
    <property type="entry name" value="ADENOSINE KINASE"/>
    <property type="match status" value="1"/>
</dbReference>
<dbReference type="InterPro" id="IPR029056">
    <property type="entry name" value="Ribokinase-like"/>
</dbReference>
<comment type="similarity">
    <text evidence="2 10">Belongs to the carbohydrate kinase PfkB family.</text>
</comment>
<dbReference type="GO" id="GO:0004001">
    <property type="term" value="F:adenosine kinase activity"/>
    <property type="evidence" value="ECO:0007669"/>
    <property type="project" value="UniProtKB-UniRule"/>
</dbReference>
<protein>
    <recommendedName>
        <fullName evidence="3 10">Adenosine kinase</fullName>
        <shortName evidence="10">AK</shortName>
        <ecNumber evidence="3 10">2.7.1.20</ecNumber>
    </recommendedName>
    <alternativeName>
        <fullName evidence="10">Adenosine 5'-phosphotransferase</fullName>
    </alternativeName>
</protein>
<dbReference type="Pfam" id="PF00294">
    <property type="entry name" value="PfkB"/>
    <property type="match status" value="1"/>
</dbReference>
<dbReference type="EC" id="2.7.1.20" evidence="3 10"/>
<proteinExistence type="inferred from homology"/>
<keyword evidence="4 10" id="KW-0808">Transferase</keyword>
<evidence type="ECO:0000256" key="6">
    <source>
        <dbReference type="ARBA" id="ARBA00022741"/>
    </source>
</evidence>
<evidence type="ECO:0000313" key="13">
    <source>
        <dbReference type="RefSeq" id="XP_018331205.1"/>
    </source>
</evidence>
<dbReference type="InParanoid" id="A0A1W4XFT0"/>
<keyword evidence="7 10" id="KW-0418">Kinase</keyword>
<evidence type="ECO:0000256" key="9">
    <source>
        <dbReference type="PIRSR" id="PIRSR601805-1"/>
    </source>
</evidence>
<reference evidence="13" key="1">
    <citation type="submission" date="2025-08" db="UniProtKB">
        <authorList>
            <consortium name="RefSeq"/>
        </authorList>
    </citation>
    <scope>IDENTIFICATION</scope>
    <source>
        <tissue evidence="13">Entire body</tissue>
    </source>
</reference>
<dbReference type="GO" id="GO:0005634">
    <property type="term" value="C:nucleus"/>
    <property type="evidence" value="ECO:0007669"/>
    <property type="project" value="UniProtKB-SubCell"/>
</dbReference>
<dbReference type="RefSeq" id="XP_018331205.1">
    <property type="nucleotide sequence ID" value="XM_018475703.2"/>
</dbReference>
<comment type="subunit">
    <text evidence="10">Monomer.</text>
</comment>
<dbReference type="Gene3D" id="3.30.1110.10">
    <property type="match status" value="1"/>
</dbReference>
<evidence type="ECO:0000313" key="12">
    <source>
        <dbReference type="Proteomes" id="UP000192223"/>
    </source>
</evidence>
<keyword evidence="5 10" id="KW-0660">Purine salvage</keyword>
<dbReference type="Gene3D" id="3.40.1190.20">
    <property type="match status" value="1"/>
</dbReference>
<dbReference type="GO" id="GO:0044209">
    <property type="term" value="P:AMP salvage"/>
    <property type="evidence" value="ECO:0007669"/>
    <property type="project" value="UniProtKB-UniRule"/>
</dbReference>
<evidence type="ECO:0000256" key="5">
    <source>
        <dbReference type="ARBA" id="ARBA00022726"/>
    </source>
</evidence>
<dbReference type="GO" id="GO:0006144">
    <property type="term" value="P:purine nucleobase metabolic process"/>
    <property type="evidence" value="ECO:0007669"/>
    <property type="project" value="TreeGrafter"/>
</dbReference>
<dbReference type="STRING" id="224129.A0A1W4XFT0"/>
<evidence type="ECO:0000259" key="11">
    <source>
        <dbReference type="Pfam" id="PF00294"/>
    </source>
</evidence>